<accession>A0A4V3S9V2</accession>
<name>A0A4V3S9V2_9HYME</name>
<reference evidence="1 2" key="1">
    <citation type="journal article" date="2019" name="Philos. Trans. R. Soc. Lond., B, Biol. Sci.">
        <title>Ant behaviour and brain gene expression of defending hosts depend on the ecological success of the intruding social parasite.</title>
        <authorList>
            <person name="Kaur R."/>
            <person name="Stoldt M."/>
            <person name="Jongepier E."/>
            <person name="Feldmeyer B."/>
            <person name="Menzel F."/>
            <person name="Bornberg-Bauer E."/>
            <person name="Foitzik S."/>
        </authorList>
    </citation>
    <scope>NUCLEOTIDE SEQUENCE [LARGE SCALE GENOMIC DNA]</scope>
    <source>
        <tissue evidence="1">Whole body</tissue>
    </source>
</reference>
<keyword evidence="2" id="KW-1185">Reference proteome</keyword>
<sequence length="127" mass="14961">MKYVLEAGKITPEIVIKTLMITWQRIRQRIFPLKIYKFNSIAFIYIDAPNDKFKLHKSVMIPSFSNQMYLHIIHYCATFLTSCTCVEKLRNYHGAWWGCSVRFGVWTFRAKSGLKTSLHLFSTCNEQ</sequence>
<dbReference type="Proteomes" id="UP000310200">
    <property type="component" value="Unassembled WGS sequence"/>
</dbReference>
<proteinExistence type="predicted"/>
<comment type="caution">
    <text evidence="1">The sequence shown here is derived from an EMBL/GenBank/DDBJ whole genome shotgun (WGS) entry which is preliminary data.</text>
</comment>
<protein>
    <submittedName>
        <fullName evidence="1">Uncharacterized protein</fullName>
    </submittedName>
</protein>
<gene>
    <name evidence="1" type="ORF">DBV15_07349</name>
</gene>
<evidence type="ECO:0000313" key="2">
    <source>
        <dbReference type="Proteomes" id="UP000310200"/>
    </source>
</evidence>
<dbReference type="EMBL" id="QBLH01002850">
    <property type="protein sequence ID" value="TGZ46554.1"/>
    <property type="molecule type" value="Genomic_DNA"/>
</dbReference>
<dbReference type="AlphaFoldDB" id="A0A4V3S9V2"/>
<organism evidence="1 2">
    <name type="scientific">Temnothorax longispinosus</name>
    <dbReference type="NCBI Taxonomy" id="300112"/>
    <lineage>
        <taxon>Eukaryota</taxon>
        <taxon>Metazoa</taxon>
        <taxon>Ecdysozoa</taxon>
        <taxon>Arthropoda</taxon>
        <taxon>Hexapoda</taxon>
        <taxon>Insecta</taxon>
        <taxon>Pterygota</taxon>
        <taxon>Neoptera</taxon>
        <taxon>Endopterygota</taxon>
        <taxon>Hymenoptera</taxon>
        <taxon>Apocrita</taxon>
        <taxon>Aculeata</taxon>
        <taxon>Formicoidea</taxon>
        <taxon>Formicidae</taxon>
        <taxon>Myrmicinae</taxon>
        <taxon>Temnothorax</taxon>
    </lineage>
</organism>
<evidence type="ECO:0000313" key="1">
    <source>
        <dbReference type="EMBL" id="TGZ46554.1"/>
    </source>
</evidence>